<dbReference type="Proteomes" id="UP001218895">
    <property type="component" value="Chromosome"/>
</dbReference>
<keyword evidence="3" id="KW-1185">Reference proteome</keyword>
<dbReference type="Pfam" id="PF01136">
    <property type="entry name" value="Peptidase_U32"/>
    <property type="match status" value="2"/>
</dbReference>
<evidence type="ECO:0000313" key="2">
    <source>
        <dbReference type="EMBL" id="WFN36099.1"/>
    </source>
</evidence>
<dbReference type="InterPro" id="IPR051454">
    <property type="entry name" value="RNA/ubiquinone_mod_enzymes"/>
</dbReference>
<name>A0AAF0JKZ5_9EURY</name>
<evidence type="ECO:0000259" key="1">
    <source>
        <dbReference type="Pfam" id="PF12392"/>
    </source>
</evidence>
<dbReference type="InterPro" id="IPR020988">
    <property type="entry name" value="Pept_U32_collagenase"/>
</dbReference>
<dbReference type="GeneID" id="79950346"/>
<reference evidence="2" key="1">
    <citation type="submission" date="2022-01" db="EMBL/GenBank/DDBJ databases">
        <title>Complete genome of Methanomicrobium antiquum DSM 21220.</title>
        <authorList>
            <person name="Chen S.-C."/>
            <person name="You Y.-T."/>
            <person name="Zhou Y.-Z."/>
            <person name="Lai M.-C."/>
        </authorList>
    </citation>
    <scope>NUCLEOTIDE SEQUENCE</scope>
    <source>
        <strain evidence="2">DSM 21220</strain>
    </source>
</reference>
<dbReference type="EMBL" id="CP091092">
    <property type="protein sequence ID" value="WFN36099.1"/>
    <property type="molecule type" value="Genomic_DNA"/>
</dbReference>
<dbReference type="RefSeq" id="WP_278098938.1">
    <property type="nucleotide sequence ID" value="NZ_CP091092.1"/>
</dbReference>
<dbReference type="AlphaFoldDB" id="A0AAF0JKZ5"/>
<dbReference type="InterPro" id="IPR001539">
    <property type="entry name" value="Peptidase_U32"/>
</dbReference>
<organism evidence="2 3">
    <name type="scientific">Methanomicrobium antiquum</name>
    <dbReference type="NCBI Taxonomy" id="487686"/>
    <lineage>
        <taxon>Archaea</taxon>
        <taxon>Methanobacteriati</taxon>
        <taxon>Methanobacteriota</taxon>
        <taxon>Stenosarchaea group</taxon>
        <taxon>Methanomicrobia</taxon>
        <taxon>Methanomicrobiales</taxon>
        <taxon>Methanomicrobiaceae</taxon>
        <taxon>Methanomicrobium</taxon>
    </lineage>
</organism>
<evidence type="ECO:0000313" key="3">
    <source>
        <dbReference type="Proteomes" id="UP001218895"/>
    </source>
</evidence>
<protein>
    <submittedName>
        <fullName evidence="2">DUF3656 domain-containing protein</fullName>
    </submittedName>
</protein>
<dbReference type="PANTHER" id="PTHR30217:SF10">
    <property type="entry name" value="23S RRNA 5-HYDROXYCYTIDINE C2501 SYNTHASE"/>
    <property type="match status" value="1"/>
</dbReference>
<feature type="domain" description="Peptidase U32 collagenase" evidence="1">
    <location>
        <begin position="404"/>
        <end position="524"/>
    </location>
</feature>
<dbReference type="PANTHER" id="PTHR30217">
    <property type="entry name" value="PEPTIDASE U32 FAMILY"/>
    <property type="match status" value="1"/>
</dbReference>
<dbReference type="Pfam" id="PF12392">
    <property type="entry name" value="DUF3656"/>
    <property type="match status" value="1"/>
</dbReference>
<sequence>MLNDEDNFQIPELLAPAGSIEALYAGVSSGADAVYLSGRKFGARRFAKNFSDDELKYAIEFCHSRGVFVYVTLNTLIADDEMSDALKEMLYYYTIGADAVLVQDTGLLKATSECIPNLTLHASTQMTITTTAGAVWACRKKLQRVVLARELSADEVTSIKKNSFECSPELEIFAHGALCYCYSGQCFFSSFLGGRSGNRGMCAQPCRKKYMLMSGKRDKFSGFQDLVNVPAKGEYLLSPRDLCLYDRLDEAVLSHVKSLKIEGRMKSADYVALSVSVYRKALDEIKSGRWEKSPVEKEKLNFAYNRLFSVGYLLGQTGSFLMSYDRPDNRGVFLGTVVSCNKKTKRTHLKLNGSLEPQTGDGLSVRLSGSDSDDGFILRPPYSFESGEFFFISPYSLRKGDRVYITKRQAVSQFASAVASKDGLVYEKIPVDVFFSVEGKNPVVRGSLKLFGKKFETFYKASFEMADAEKRPVSISDLKKVFGKTGGTQYCLGEFSADYKEDLFLPAGLLNELRREFYSVVEKKTTEFFIPDERDIAFSKENIENYVPGKREGKKFVKTEKNEKTEKIEKCEKNDNTVKLKNFEEISVFFYADNIESVKGAVFGGCRRIYFEPDIDIRRKDAIEALLASLKKASEVCQKNKVSLVWKLPRIINDSYLDFAASIIENLPRYSELFLLGVMTDSFGAAYALRKKNPDLKIYGSFGLNIFNSSAVCEASSLLSGVMLSPELSERQIKVLIEKIPKDVSIETEYFVHGAFELMLSKNNLVESSVLKKTDLLHVEKSSSSNAHAKVSSIASQKTSKKESLKSSLNEPVADNSLADDSENFAYAIRDEKGGVFPLYTDSYGRTYIYNSVETCLIDSLPQIIASGLFAISIDGRRKGYNYAEMTVKSYLKGIKAVKSDSPGMYNELESLKKRLQKISSGGITGGHFKKGV</sequence>
<dbReference type="KEGG" id="manq:L1994_08070"/>
<accession>A0AAF0JKZ5</accession>
<proteinExistence type="predicted"/>
<gene>
    <name evidence="2" type="ORF">L1994_08070</name>
</gene>